<evidence type="ECO:0000256" key="1">
    <source>
        <dbReference type="ARBA" id="ARBA00023125"/>
    </source>
</evidence>
<evidence type="ECO:0000313" key="5">
    <source>
        <dbReference type="Proteomes" id="UP000553888"/>
    </source>
</evidence>
<comment type="caution">
    <text evidence="4">The sequence shown here is derived from an EMBL/GenBank/DDBJ whole genome shotgun (WGS) entry which is preliminary data.</text>
</comment>
<proteinExistence type="predicted"/>
<feature type="compositionally biased region" description="Low complexity" evidence="2">
    <location>
        <begin position="16"/>
        <end position="29"/>
    </location>
</feature>
<reference evidence="4 5" key="1">
    <citation type="submission" date="2020-07" db="EMBL/GenBank/DDBJ databases">
        <title>Sequencing the genomes of 1000 actinobacteria strains.</title>
        <authorList>
            <person name="Klenk H.-P."/>
        </authorList>
    </citation>
    <scope>NUCLEOTIDE SEQUENCE [LARGE SCALE GENOMIC DNA]</scope>
    <source>
        <strain evidence="4 5">DSM 23141</strain>
    </source>
</reference>
<feature type="region of interest" description="Disordered" evidence="2">
    <location>
        <begin position="1"/>
        <end position="29"/>
    </location>
</feature>
<keyword evidence="1 4" id="KW-0238">DNA-binding</keyword>
<dbReference type="EMBL" id="JACBZY010000001">
    <property type="protein sequence ID" value="NYG97577.1"/>
    <property type="molecule type" value="Genomic_DNA"/>
</dbReference>
<dbReference type="PANTHER" id="PTHR30204:SF93">
    <property type="entry name" value="HTH MERR-TYPE DOMAIN-CONTAINING PROTEIN"/>
    <property type="match status" value="1"/>
</dbReference>
<dbReference type="Proteomes" id="UP000553888">
    <property type="component" value="Unassembled WGS sequence"/>
</dbReference>
<organism evidence="4 5">
    <name type="scientific">Schumannella luteola</name>
    <dbReference type="NCBI Taxonomy" id="472059"/>
    <lineage>
        <taxon>Bacteria</taxon>
        <taxon>Bacillati</taxon>
        <taxon>Actinomycetota</taxon>
        <taxon>Actinomycetes</taxon>
        <taxon>Micrococcales</taxon>
        <taxon>Microbacteriaceae</taxon>
        <taxon>Schumannella</taxon>
    </lineage>
</organism>
<evidence type="ECO:0000256" key="2">
    <source>
        <dbReference type="SAM" id="MobiDB-lite"/>
    </source>
</evidence>
<evidence type="ECO:0000259" key="3">
    <source>
        <dbReference type="PROSITE" id="PS50937"/>
    </source>
</evidence>
<keyword evidence="5" id="KW-1185">Reference proteome</keyword>
<dbReference type="CDD" id="cd00592">
    <property type="entry name" value="HTH_MerR-like"/>
    <property type="match status" value="1"/>
</dbReference>
<dbReference type="Gene3D" id="1.10.1660.10">
    <property type="match status" value="1"/>
</dbReference>
<evidence type="ECO:0000313" key="4">
    <source>
        <dbReference type="EMBL" id="NYG97577.1"/>
    </source>
</evidence>
<dbReference type="GO" id="GO:0003677">
    <property type="term" value="F:DNA binding"/>
    <property type="evidence" value="ECO:0007669"/>
    <property type="project" value="UniProtKB-KW"/>
</dbReference>
<feature type="domain" description="HTH merR-type" evidence="3">
    <location>
        <begin position="34"/>
        <end position="103"/>
    </location>
</feature>
<dbReference type="InterPro" id="IPR009061">
    <property type="entry name" value="DNA-bd_dom_put_sf"/>
</dbReference>
<dbReference type="PANTHER" id="PTHR30204">
    <property type="entry name" value="REDOX-CYCLING DRUG-SENSING TRANSCRIPTIONAL ACTIVATOR SOXR"/>
    <property type="match status" value="1"/>
</dbReference>
<dbReference type="SUPFAM" id="SSF46955">
    <property type="entry name" value="Putative DNA-binding domain"/>
    <property type="match status" value="1"/>
</dbReference>
<gene>
    <name evidence="4" type="ORF">BJ979_000203</name>
</gene>
<dbReference type="Pfam" id="PF13411">
    <property type="entry name" value="MerR_1"/>
    <property type="match status" value="1"/>
</dbReference>
<name>A0A852YD72_9MICO</name>
<dbReference type="InterPro" id="IPR047057">
    <property type="entry name" value="MerR_fam"/>
</dbReference>
<dbReference type="RefSeq" id="WP_179564346.1">
    <property type="nucleotide sequence ID" value="NZ_JACBZY010000001.1"/>
</dbReference>
<dbReference type="PRINTS" id="PR00040">
    <property type="entry name" value="HTHMERR"/>
</dbReference>
<sequence>MSEHTEPDADSVVPGAASAAAAPAAPAASPAPRAYRIGEVAEANGLSLRSLRHWDEIGLLVPSGRTVGGFREYTDADLERLLLIRRMKPLGYSLEQMGELLAVVDETDAPGRPAALAAWLDDARERQAELRRKAGMADEFVERLAHVAADASA</sequence>
<dbReference type="PROSITE" id="PS50937">
    <property type="entry name" value="HTH_MERR_2"/>
    <property type="match status" value="1"/>
</dbReference>
<dbReference type="GO" id="GO:0003700">
    <property type="term" value="F:DNA-binding transcription factor activity"/>
    <property type="evidence" value="ECO:0007669"/>
    <property type="project" value="InterPro"/>
</dbReference>
<dbReference type="AlphaFoldDB" id="A0A852YD72"/>
<accession>A0A852YD72</accession>
<dbReference type="SMART" id="SM00422">
    <property type="entry name" value="HTH_MERR"/>
    <property type="match status" value="1"/>
</dbReference>
<dbReference type="InterPro" id="IPR000551">
    <property type="entry name" value="MerR-type_HTH_dom"/>
</dbReference>
<protein>
    <submittedName>
        <fullName evidence="4">DNA-binding transcriptional MerR regulator</fullName>
    </submittedName>
</protein>